<accession>A0A6V6YRY3</accession>
<dbReference type="PROSITE" id="PS51257">
    <property type="entry name" value="PROKAR_LIPOPROTEIN"/>
    <property type="match status" value="1"/>
</dbReference>
<dbReference type="Proteomes" id="UP000530060">
    <property type="component" value="Unassembled WGS sequence"/>
</dbReference>
<evidence type="ECO:0000313" key="1">
    <source>
        <dbReference type="EMBL" id="CAD0002245.1"/>
    </source>
</evidence>
<dbReference type="EMBL" id="CAIJDP010000060">
    <property type="protein sequence ID" value="CAD0002245.1"/>
    <property type="molecule type" value="Genomic_DNA"/>
</dbReference>
<proteinExistence type="predicted"/>
<sequence>MKENCLIEALDRDNHGFFLKYLIIILLAASCSGSKNIQKIESVKFELPKGAVKIENTSLDQNNKKDQKLMLLKNIYKINDVYIGMNDPYKGEVKNDLLKDIKDGSDYDYKKFDFIESHQYKSSLENINNETLIIYTYYEDVGQYSFRKVNKEKTQIFGGTIVFEKQSDYTEATKIVNDLLNSVKFE</sequence>
<protein>
    <recommendedName>
        <fullName evidence="3">Lipoprotein</fullName>
    </recommendedName>
</protein>
<reference evidence="1 2" key="1">
    <citation type="submission" date="2020-06" db="EMBL/GenBank/DDBJ databases">
        <authorList>
            <person name="Criscuolo A."/>
        </authorList>
    </citation>
    <scope>NUCLEOTIDE SEQUENCE [LARGE SCALE GENOMIC DNA]</scope>
    <source>
        <strain evidence="2">CIP 111411</strain>
    </source>
</reference>
<dbReference type="AlphaFoldDB" id="A0A6V6YRY3"/>
<evidence type="ECO:0000313" key="2">
    <source>
        <dbReference type="Proteomes" id="UP000530060"/>
    </source>
</evidence>
<dbReference type="RefSeq" id="WP_180908129.1">
    <property type="nucleotide sequence ID" value="NZ_CAIJDP010000060.1"/>
</dbReference>
<comment type="caution">
    <text evidence="1">The sequence shown here is derived from an EMBL/GenBank/DDBJ whole genome shotgun (WGS) entry which is preliminary data.</text>
</comment>
<evidence type="ECO:0008006" key="3">
    <source>
        <dbReference type="Google" id="ProtNLM"/>
    </source>
</evidence>
<gene>
    <name evidence="1" type="ORF">FLAT13_01002</name>
</gene>
<organism evidence="1 2">
    <name type="scientific">Flavobacterium salmonis</name>
    <dbReference type="NCBI Taxonomy" id="2654844"/>
    <lineage>
        <taxon>Bacteria</taxon>
        <taxon>Pseudomonadati</taxon>
        <taxon>Bacteroidota</taxon>
        <taxon>Flavobacteriia</taxon>
        <taxon>Flavobacteriales</taxon>
        <taxon>Flavobacteriaceae</taxon>
        <taxon>Flavobacterium</taxon>
    </lineage>
</organism>
<name>A0A6V6YRY3_9FLAO</name>
<keyword evidence="2" id="KW-1185">Reference proteome</keyword>